<dbReference type="RefSeq" id="WP_139077002.1">
    <property type="nucleotide sequence ID" value="NZ_VDFU01000013.1"/>
</dbReference>
<protein>
    <submittedName>
        <fullName evidence="1">Uncharacterized protein</fullName>
    </submittedName>
</protein>
<keyword evidence="2" id="KW-1185">Reference proteome</keyword>
<name>A0A5C4MXJ1_9RHOB</name>
<proteinExistence type="predicted"/>
<dbReference type="Proteomes" id="UP000305887">
    <property type="component" value="Unassembled WGS sequence"/>
</dbReference>
<gene>
    <name evidence="1" type="ORF">FHG66_11845</name>
</gene>
<dbReference type="OrthoDB" id="5357585at2"/>
<organism evidence="1 2">
    <name type="scientific">Rubellimicrobium rubrum</name>
    <dbReference type="NCBI Taxonomy" id="2585369"/>
    <lineage>
        <taxon>Bacteria</taxon>
        <taxon>Pseudomonadati</taxon>
        <taxon>Pseudomonadota</taxon>
        <taxon>Alphaproteobacteria</taxon>
        <taxon>Rhodobacterales</taxon>
        <taxon>Roseobacteraceae</taxon>
        <taxon>Rubellimicrobium</taxon>
    </lineage>
</organism>
<evidence type="ECO:0000313" key="2">
    <source>
        <dbReference type="Proteomes" id="UP000305887"/>
    </source>
</evidence>
<comment type="caution">
    <text evidence="1">The sequence shown here is derived from an EMBL/GenBank/DDBJ whole genome shotgun (WGS) entry which is preliminary data.</text>
</comment>
<dbReference type="AlphaFoldDB" id="A0A5C4MXJ1"/>
<evidence type="ECO:0000313" key="1">
    <source>
        <dbReference type="EMBL" id="TNC49136.1"/>
    </source>
</evidence>
<accession>A0A5C4MXJ1</accession>
<dbReference type="EMBL" id="VDFU01000013">
    <property type="protein sequence ID" value="TNC49136.1"/>
    <property type="molecule type" value="Genomic_DNA"/>
</dbReference>
<reference evidence="1 2" key="1">
    <citation type="submission" date="2019-06" db="EMBL/GenBank/DDBJ databases">
        <title>YIM 131921 draft genome.</title>
        <authorList>
            <person name="Jiang L."/>
        </authorList>
    </citation>
    <scope>NUCLEOTIDE SEQUENCE [LARGE SCALE GENOMIC DNA]</scope>
    <source>
        <strain evidence="1 2">YIM 131921</strain>
    </source>
</reference>
<sequence>MLMGKKHFQELPLLPGEYEFLERTGRLDQFGEYKHKRSEFILPGNRAITLESVVSFRPGCACVHGHRPTVCRLYPLFPILDIDGRLTGVDQRFGVYEELEALEGIGRVCEVRSIPFDQLDLFIRFVGAIASSPLHLFHLQAYRVAKDHAFRRLREMRTEPSQSVFALFEGQFLRGRVFDQPALAQELGALADRFEARYGTGFDLGRTSSPVASEGGVAP</sequence>